<feature type="compositionally biased region" description="Low complexity" evidence="1">
    <location>
        <begin position="82"/>
        <end position="91"/>
    </location>
</feature>
<dbReference type="SUPFAM" id="SSF160443">
    <property type="entry name" value="SMR domain-like"/>
    <property type="match status" value="1"/>
</dbReference>
<reference evidence="3 4" key="1">
    <citation type="submission" date="2019-12" db="EMBL/GenBank/DDBJ databases">
        <title>Strain KN286 was isolated from seawater, which was collected from Caroline Seamount in the tropical western Pacific.</title>
        <authorList>
            <person name="Wang Q."/>
        </authorList>
    </citation>
    <scope>NUCLEOTIDE SEQUENCE [LARGE SCALE GENOMIC DNA]</scope>
    <source>
        <strain evidence="3 4">KN286</strain>
    </source>
</reference>
<evidence type="ECO:0000313" key="4">
    <source>
        <dbReference type="Proteomes" id="UP000436016"/>
    </source>
</evidence>
<gene>
    <name evidence="3" type="ORF">GSH16_04655</name>
</gene>
<keyword evidence="4" id="KW-1185">Reference proteome</keyword>
<dbReference type="RefSeq" id="WP_160852369.1">
    <property type="nucleotide sequence ID" value="NZ_WUWG01000001.1"/>
</dbReference>
<evidence type="ECO:0000259" key="2">
    <source>
        <dbReference type="PROSITE" id="PS50828"/>
    </source>
</evidence>
<dbReference type="InterPro" id="IPR036063">
    <property type="entry name" value="Smr_dom_sf"/>
</dbReference>
<sequence length="209" mass="23150">MGRRRKKLSDDDRALWSKVADSTVPLSDAQRNRLTAPDAETGAGAAPVPPPIPDPQPKSRPPQISLRPAPISREPRTRVNLAPDPMAAPAPSSIGMDRKRYRQMSQGKLRPEARLDLHGMTLSRAHSALQGFLLRAYAERMRLVLVITGKGNTARPEAHHLGPQRGVLRHNLPHWVDQPPLSQIVLQLAPAHRRHGGGGAYYIYLRRTD</sequence>
<feature type="compositionally biased region" description="Pro residues" evidence="1">
    <location>
        <begin position="47"/>
        <end position="60"/>
    </location>
</feature>
<dbReference type="Proteomes" id="UP000436016">
    <property type="component" value="Unassembled WGS sequence"/>
</dbReference>
<dbReference type="SMART" id="SM00463">
    <property type="entry name" value="SMR"/>
    <property type="match status" value="1"/>
</dbReference>
<dbReference type="EMBL" id="WUWG01000001">
    <property type="protein sequence ID" value="MXU64725.1"/>
    <property type="molecule type" value="Genomic_DNA"/>
</dbReference>
<dbReference type="Pfam" id="PF01713">
    <property type="entry name" value="Smr"/>
    <property type="match status" value="1"/>
</dbReference>
<dbReference type="Gene3D" id="3.30.1370.110">
    <property type="match status" value="1"/>
</dbReference>
<protein>
    <submittedName>
        <fullName evidence="3">DNA mismatch repair protein MutS</fullName>
    </submittedName>
</protein>
<evidence type="ECO:0000256" key="1">
    <source>
        <dbReference type="SAM" id="MobiDB-lite"/>
    </source>
</evidence>
<feature type="domain" description="Smr" evidence="2">
    <location>
        <begin position="115"/>
        <end position="206"/>
    </location>
</feature>
<dbReference type="AlphaFoldDB" id="A0A6B0TSE3"/>
<dbReference type="InterPro" id="IPR002625">
    <property type="entry name" value="Smr_dom"/>
</dbReference>
<evidence type="ECO:0000313" key="3">
    <source>
        <dbReference type="EMBL" id="MXU64725.1"/>
    </source>
</evidence>
<organism evidence="3 4">
    <name type="scientific">Oceanomicrobium pacificus</name>
    <dbReference type="NCBI Taxonomy" id="2692916"/>
    <lineage>
        <taxon>Bacteria</taxon>
        <taxon>Pseudomonadati</taxon>
        <taxon>Pseudomonadota</taxon>
        <taxon>Alphaproteobacteria</taxon>
        <taxon>Rhodobacterales</taxon>
        <taxon>Paracoccaceae</taxon>
        <taxon>Oceanomicrobium</taxon>
    </lineage>
</organism>
<accession>A0A6B0TSE3</accession>
<feature type="region of interest" description="Disordered" evidence="1">
    <location>
        <begin position="1"/>
        <end position="94"/>
    </location>
</feature>
<comment type="caution">
    <text evidence="3">The sequence shown here is derived from an EMBL/GenBank/DDBJ whole genome shotgun (WGS) entry which is preliminary data.</text>
</comment>
<proteinExistence type="predicted"/>
<dbReference type="PROSITE" id="PS50828">
    <property type="entry name" value="SMR"/>
    <property type="match status" value="1"/>
</dbReference>
<name>A0A6B0TSE3_9RHOB</name>
<dbReference type="PANTHER" id="PTHR35562:SF2">
    <property type="entry name" value="DNA ENDONUCLEASE SMRA-RELATED"/>
    <property type="match status" value="1"/>
</dbReference>
<dbReference type="PANTHER" id="PTHR35562">
    <property type="entry name" value="DNA ENDONUCLEASE SMRA-RELATED"/>
    <property type="match status" value="1"/>
</dbReference>